<accession>A0A6J2UFU8</accession>
<feature type="chain" id="PRO_5026894854" evidence="2">
    <location>
        <begin position="20"/>
        <end position="228"/>
    </location>
</feature>
<proteinExistence type="predicted"/>
<gene>
    <name evidence="5" type="primary">LOC115633938</name>
</gene>
<organism evidence="4 5">
    <name type="scientific">Drosophila lebanonensis</name>
    <name type="common">Fruit fly</name>
    <name type="synonym">Scaptodrosophila lebanonensis</name>
    <dbReference type="NCBI Taxonomy" id="7225"/>
    <lineage>
        <taxon>Eukaryota</taxon>
        <taxon>Metazoa</taxon>
        <taxon>Ecdysozoa</taxon>
        <taxon>Arthropoda</taxon>
        <taxon>Hexapoda</taxon>
        <taxon>Insecta</taxon>
        <taxon>Pterygota</taxon>
        <taxon>Neoptera</taxon>
        <taxon>Endopterygota</taxon>
        <taxon>Diptera</taxon>
        <taxon>Brachycera</taxon>
        <taxon>Muscomorpha</taxon>
        <taxon>Ephydroidea</taxon>
        <taxon>Drosophilidae</taxon>
        <taxon>Scaptodrosophila</taxon>
    </lineage>
</organism>
<feature type="compositionally biased region" description="Basic and acidic residues" evidence="1">
    <location>
        <begin position="201"/>
        <end position="228"/>
    </location>
</feature>
<evidence type="ECO:0000313" key="5">
    <source>
        <dbReference type="RefSeq" id="XP_030387316.1"/>
    </source>
</evidence>
<dbReference type="AlphaFoldDB" id="A0A6J2UFU8"/>
<dbReference type="GeneID" id="115633938"/>
<reference evidence="5" key="1">
    <citation type="submission" date="2025-08" db="UniProtKB">
        <authorList>
            <consortium name="RefSeq"/>
        </authorList>
    </citation>
    <scope>IDENTIFICATION</scope>
    <source>
        <strain evidence="5">11010-0011.00</strain>
        <tissue evidence="5">Whole body</tissue>
    </source>
</reference>
<keyword evidence="4" id="KW-1185">Reference proteome</keyword>
<feature type="signal peptide" evidence="2">
    <location>
        <begin position="1"/>
        <end position="19"/>
    </location>
</feature>
<dbReference type="Pfam" id="PF05267">
    <property type="entry name" value="DUF725"/>
    <property type="match status" value="1"/>
</dbReference>
<name>A0A6J2UFU8_DROLE</name>
<evidence type="ECO:0000313" key="4">
    <source>
        <dbReference type="Proteomes" id="UP000504634"/>
    </source>
</evidence>
<dbReference type="InterPro" id="IPR007931">
    <property type="entry name" value="TsetseEP"/>
</dbReference>
<protein>
    <submittedName>
        <fullName evidence="5">Uncharacterized protein LOC115633938</fullName>
    </submittedName>
</protein>
<evidence type="ECO:0000256" key="2">
    <source>
        <dbReference type="SAM" id="SignalP"/>
    </source>
</evidence>
<dbReference type="RefSeq" id="XP_030387316.1">
    <property type="nucleotide sequence ID" value="XM_030531456.1"/>
</dbReference>
<dbReference type="Proteomes" id="UP000504634">
    <property type="component" value="Unplaced"/>
</dbReference>
<feature type="region of interest" description="Disordered" evidence="1">
    <location>
        <begin position="196"/>
        <end position="228"/>
    </location>
</feature>
<evidence type="ECO:0000256" key="1">
    <source>
        <dbReference type="SAM" id="MobiDB-lite"/>
    </source>
</evidence>
<evidence type="ECO:0000259" key="3">
    <source>
        <dbReference type="Pfam" id="PF05267"/>
    </source>
</evidence>
<feature type="domain" description="Protein TsetseEP" evidence="3">
    <location>
        <begin position="56"/>
        <end position="172"/>
    </location>
</feature>
<dbReference type="OrthoDB" id="8069575at2759"/>
<sequence>MVLITKVFLLAVGILGVYAVPQFAGNDAVDQSFFRMIVARMGSPLIESRALSPAEKTCGDIYNNATNKIYIDLTNDTTKCVDEANRTNTDNDKTSNATVTTIRNQSLTLEQNLQRCKNITDNKLYLNCTISHFDSSLQLLDSSNTLALLVSSQFETNATVVQAQRSNCISAAVSKAKVKLIETANDYNTCLAKAQLQRQVPQEKHQEKEKPEEHPKPLHNESEPAKKP</sequence>
<keyword evidence="2" id="KW-0732">Signal</keyword>